<evidence type="ECO:0000313" key="2">
    <source>
        <dbReference type="Proteomes" id="UP000032066"/>
    </source>
</evidence>
<name>A0A0D0PT88_KITGR</name>
<dbReference type="Proteomes" id="UP000032066">
    <property type="component" value="Unassembled WGS sequence"/>
</dbReference>
<dbReference type="AlphaFoldDB" id="A0A0D0PT88"/>
<accession>A0A0D0PT88</accession>
<dbReference type="PATRIC" id="fig|2064.6.peg.3934"/>
<evidence type="ECO:0000313" key="1">
    <source>
        <dbReference type="EMBL" id="KIQ65729.1"/>
    </source>
</evidence>
<comment type="caution">
    <text evidence="1">The sequence shown here is derived from an EMBL/GenBank/DDBJ whole genome shotgun (WGS) entry which is preliminary data.</text>
</comment>
<sequence length="70" mass="7406">MGSGPLDRVPGKALRTVSLEAWARARLADAAQELDDLRGELLFECHEVPAPGPGARPVFACRVQLGPGGR</sequence>
<keyword evidence="2" id="KW-1185">Reference proteome</keyword>
<gene>
    <name evidence="1" type="ORF">TR51_18340</name>
</gene>
<reference evidence="1 2" key="1">
    <citation type="submission" date="2015-02" db="EMBL/GenBank/DDBJ databases">
        <title>Draft genome sequence of Kitasatospora griseola MF730-N6, a bafilomycin, terpentecin and satosporin producer.</title>
        <authorList>
            <person name="Arens J.C."/>
            <person name="Haltli B."/>
            <person name="Kerr R.G."/>
        </authorList>
    </citation>
    <scope>NUCLEOTIDE SEQUENCE [LARGE SCALE GENOMIC DNA]</scope>
    <source>
        <strain evidence="1 2">MF730-N6</strain>
    </source>
</reference>
<protein>
    <submittedName>
        <fullName evidence="1">Uncharacterized protein</fullName>
    </submittedName>
</protein>
<proteinExistence type="predicted"/>
<dbReference type="EMBL" id="JXZB01000002">
    <property type="protein sequence ID" value="KIQ65729.1"/>
    <property type="molecule type" value="Genomic_DNA"/>
</dbReference>
<organism evidence="1 2">
    <name type="scientific">Kitasatospora griseola</name>
    <name type="common">Streptomyces griseolosporeus</name>
    <dbReference type="NCBI Taxonomy" id="2064"/>
    <lineage>
        <taxon>Bacteria</taxon>
        <taxon>Bacillati</taxon>
        <taxon>Actinomycetota</taxon>
        <taxon>Actinomycetes</taxon>
        <taxon>Kitasatosporales</taxon>
        <taxon>Streptomycetaceae</taxon>
        <taxon>Kitasatospora</taxon>
    </lineage>
</organism>